<dbReference type="Gene3D" id="3.40.1190.20">
    <property type="match status" value="1"/>
</dbReference>
<keyword evidence="5" id="KW-0067">ATP-binding</keyword>
<dbReference type="PROSITE" id="PS00584">
    <property type="entry name" value="PFKB_KINASES_2"/>
    <property type="match status" value="1"/>
</dbReference>
<dbReference type="CDD" id="cd01164">
    <property type="entry name" value="FruK_PfkB_like"/>
    <property type="match status" value="1"/>
</dbReference>
<evidence type="ECO:0000313" key="7">
    <source>
        <dbReference type="EMBL" id="EMA41280.1"/>
    </source>
</evidence>
<evidence type="ECO:0000259" key="6">
    <source>
        <dbReference type="Pfam" id="PF00294"/>
    </source>
</evidence>
<comment type="similarity">
    <text evidence="1">Belongs to the carbohydrate kinase PfkB family.</text>
</comment>
<keyword evidence="8" id="KW-1185">Reference proteome</keyword>
<dbReference type="PANTHER" id="PTHR46566">
    <property type="entry name" value="1-PHOSPHOFRUCTOKINASE-RELATED"/>
    <property type="match status" value="1"/>
</dbReference>
<dbReference type="GO" id="GO:0008443">
    <property type="term" value="F:phosphofructokinase activity"/>
    <property type="evidence" value="ECO:0007669"/>
    <property type="project" value="TreeGrafter"/>
</dbReference>
<dbReference type="PATRIC" id="fig|1132509.6.peg.590"/>
<dbReference type="AlphaFoldDB" id="M0MA48"/>
<evidence type="ECO:0000256" key="1">
    <source>
        <dbReference type="ARBA" id="ARBA00010688"/>
    </source>
</evidence>
<dbReference type="GO" id="GO:0005524">
    <property type="term" value="F:ATP binding"/>
    <property type="evidence" value="ECO:0007669"/>
    <property type="project" value="UniProtKB-KW"/>
</dbReference>
<dbReference type="NCBIfam" id="NF041320">
    <property type="entry name" value="pfkB_Halo"/>
    <property type="match status" value="1"/>
</dbReference>
<dbReference type="eggNOG" id="arCOG00015">
    <property type="taxonomic scope" value="Archaea"/>
</dbReference>
<reference evidence="7 8" key="1">
    <citation type="journal article" date="2014" name="PLoS Genet.">
        <title>Phylogenetically driven sequencing of extremely halophilic archaea reveals strategies for static and dynamic osmo-response.</title>
        <authorList>
            <person name="Becker E.A."/>
            <person name="Seitzer P.M."/>
            <person name="Tritt A."/>
            <person name="Larsen D."/>
            <person name="Krusor M."/>
            <person name="Yao A.I."/>
            <person name="Wu D."/>
            <person name="Madern D."/>
            <person name="Eisen J.A."/>
            <person name="Darling A.E."/>
            <person name="Facciotti M.T."/>
        </authorList>
    </citation>
    <scope>NUCLEOTIDE SEQUENCE [LARGE SCALE GENOMIC DNA]</scope>
    <source>
        <strain evidence="7 8">100A6</strain>
    </source>
</reference>
<dbReference type="PIRSF" id="PIRSF000535">
    <property type="entry name" value="1PFK/6PFK/LacC"/>
    <property type="match status" value="1"/>
</dbReference>
<dbReference type="InterPro" id="IPR017583">
    <property type="entry name" value="Tagatose/fructose_Pkinase"/>
</dbReference>
<evidence type="ECO:0000313" key="8">
    <source>
        <dbReference type="Proteomes" id="UP000011566"/>
    </source>
</evidence>
<dbReference type="InterPro" id="IPR029056">
    <property type="entry name" value="Ribokinase-like"/>
</dbReference>
<dbReference type="NCBIfam" id="TIGR03168">
    <property type="entry name" value="1-PFK"/>
    <property type="match status" value="1"/>
</dbReference>
<dbReference type="InterPro" id="IPR002173">
    <property type="entry name" value="Carboh/pur_kinase_PfkB_CS"/>
</dbReference>
<dbReference type="EMBL" id="AOMB01000006">
    <property type="protein sequence ID" value="EMA41280.1"/>
    <property type="molecule type" value="Genomic_DNA"/>
</dbReference>
<sequence length="294" mass="30268">MILTVTLNPAVDHTVRLDESLEAGRVQRASEARFDAGGKGINVAKYLDELGAETLATGVLGGFLGEFVATRLTADGIAHDFVETDGRTRLNTTVLTDAEYKINHRGPSVDGSVVDRVIERIERHDPETVVVAGSLPPSLGVEAVDRIAASADWETVVDVGGEQLDRLAGSYTLCKPNRAELAAATGAPTATVEECARAAEALRSTGFERVVASLGADGALVATRSGTVHVPAPEAEVVDTVGAGDALLAGVLAALAEGKPDEDALRDGVAVASRVVGVPGTTIPARSSVGDPMD</sequence>
<keyword evidence="2" id="KW-0808">Transferase</keyword>
<dbReference type="GO" id="GO:0005829">
    <property type="term" value="C:cytosol"/>
    <property type="evidence" value="ECO:0007669"/>
    <property type="project" value="TreeGrafter"/>
</dbReference>
<evidence type="ECO:0000256" key="4">
    <source>
        <dbReference type="ARBA" id="ARBA00022777"/>
    </source>
</evidence>
<gene>
    <name evidence="7" type="ORF">C447_02507</name>
</gene>
<keyword evidence="3" id="KW-0547">Nucleotide-binding</keyword>
<name>M0MA48_9EURY</name>
<organism evidence="7 8">
    <name type="scientific">Halococcus hamelinensis 100A6</name>
    <dbReference type="NCBI Taxonomy" id="1132509"/>
    <lineage>
        <taxon>Archaea</taxon>
        <taxon>Methanobacteriati</taxon>
        <taxon>Methanobacteriota</taxon>
        <taxon>Stenosarchaea group</taxon>
        <taxon>Halobacteria</taxon>
        <taxon>Halobacteriales</taxon>
        <taxon>Halococcaceae</taxon>
        <taxon>Halococcus</taxon>
    </lineage>
</organism>
<evidence type="ECO:0000256" key="2">
    <source>
        <dbReference type="ARBA" id="ARBA00022679"/>
    </source>
</evidence>
<dbReference type="SUPFAM" id="SSF53613">
    <property type="entry name" value="Ribokinase-like"/>
    <property type="match status" value="1"/>
</dbReference>
<dbReference type="InterPro" id="IPR054902">
    <property type="entry name" value="pfkB_Halo"/>
</dbReference>
<accession>M0MA48</accession>
<protein>
    <submittedName>
        <fullName evidence="7">1-phosphofructokinase</fullName>
    </submittedName>
</protein>
<dbReference type="RefSeq" id="WP_007690568.1">
    <property type="nucleotide sequence ID" value="NZ_AOMB01000006.1"/>
</dbReference>
<comment type="caution">
    <text evidence="7">The sequence shown here is derived from an EMBL/GenBank/DDBJ whole genome shotgun (WGS) entry which is preliminary data.</text>
</comment>
<proteinExistence type="inferred from homology"/>
<dbReference type="PANTHER" id="PTHR46566:SF2">
    <property type="entry name" value="ATP-DEPENDENT 6-PHOSPHOFRUCTOKINASE ISOZYME 2"/>
    <property type="match status" value="1"/>
</dbReference>
<evidence type="ECO:0000256" key="3">
    <source>
        <dbReference type="ARBA" id="ARBA00022741"/>
    </source>
</evidence>
<keyword evidence="4 7" id="KW-0418">Kinase</keyword>
<evidence type="ECO:0000256" key="5">
    <source>
        <dbReference type="ARBA" id="ARBA00022840"/>
    </source>
</evidence>
<dbReference type="PROSITE" id="PS00583">
    <property type="entry name" value="PFKB_KINASES_1"/>
    <property type="match status" value="1"/>
</dbReference>
<dbReference type="InterPro" id="IPR011611">
    <property type="entry name" value="PfkB_dom"/>
</dbReference>
<dbReference type="OrthoDB" id="199813at2157"/>
<dbReference type="Pfam" id="PF00294">
    <property type="entry name" value="PfkB"/>
    <property type="match status" value="1"/>
</dbReference>
<dbReference type="Proteomes" id="UP000011566">
    <property type="component" value="Unassembled WGS sequence"/>
</dbReference>
<feature type="domain" description="Carbohydrate kinase PfkB" evidence="6">
    <location>
        <begin position="7"/>
        <end position="284"/>
    </location>
</feature>